<dbReference type="RefSeq" id="WP_318963878.1">
    <property type="nucleotide sequence ID" value="NZ_JAWWDQ010000007.1"/>
</dbReference>
<proteinExistence type="predicted"/>
<evidence type="ECO:0008006" key="3">
    <source>
        <dbReference type="Google" id="ProtNLM"/>
    </source>
</evidence>
<accession>A0ABQ4NWI1</accession>
<evidence type="ECO:0000313" key="1">
    <source>
        <dbReference type="EMBL" id="GIU38127.1"/>
    </source>
</evidence>
<evidence type="ECO:0000313" key="2">
    <source>
        <dbReference type="Proteomes" id="UP000773469"/>
    </source>
</evidence>
<reference evidence="1 2" key="1">
    <citation type="submission" date="2021-05" db="EMBL/GenBank/DDBJ databases">
        <title>Molecular characterization for Shewanella algae harboring chromosomal blaOXA-55-like strains isolated from clinical and environment sample.</title>
        <authorList>
            <person name="Ohama Y."/>
            <person name="Aoki K."/>
            <person name="Harada S."/>
            <person name="Moriya K."/>
            <person name="Ishii Y."/>
            <person name="Tateda K."/>
        </authorList>
    </citation>
    <scope>NUCLEOTIDE SEQUENCE [LARGE SCALE GENOMIC DNA]</scope>
    <source>
        <strain evidence="1 2">MBTL60-118</strain>
    </source>
</reference>
<dbReference type="EMBL" id="BPEU01000006">
    <property type="protein sequence ID" value="GIU38127.1"/>
    <property type="molecule type" value="Genomic_DNA"/>
</dbReference>
<sequence length="150" mass="15716">MMVNLAKAFLIIALMGQFILTPAMAMPSALLTLLHGQHEMTAMSMGDNSRSEALASSMSMVDESVMAKSHGDEPCMHLTADSKLLSMIDCQAVCDALGSGNCMAHCASTLGSLIEPNLLVISIDLGGAIYSASWSLQTAELVQTSPPPIS</sequence>
<keyword evidence="2" id="KW-1185">Reference proteome</keyword>
<dbReference type="Proteomes" id="UP000773469">
    <property type="component" value="Unassembled WGS sequence"/>
</dbReference>
<protein>
    <recommendedName>
        <fullName evidence="3">DUF2946 domain-containing protein</fullName>
    </recommendedName>
</protein>
<comment type="caution">
    <text evidence="1">The sequence shown here is derived from an EMBL/GenBank/DDBJ whole genome shotgun (WGS) entry which is preliminary data.</text>
</comment>
<name>A0ABQ4NWI1_SHECO</name>
<organism evidence="1 2">
    <name type="scientific">Shewanella colwelliana</name>
    <name type="common">Alteromonas colwelliana</name>
    <dbReference type="NCBI Taxonomy" id="23"/>
    <lineage>
        <taxon>Bacteria</taxon>
        <taxon>Pseudomonadati</taxon>
        <taxon>Pseudomonadota</taxon>
        <taxon>Gammaproteobacteria</taxon>
        <taxon>Alteromonadales</taxon>
        <taxon>Shewanellaceae</taxon>
        <taxon>Shewanella</taxon>
    </lineage>
</organism>
<gene>
    <name evidence="1" type="ORF">TUM3794_10020</name>
</gene>